<gene>
    <name evidence="1" type="ORF">S1361_36955</name>
</gene>
<accession>A0ABX7U1S3</accession>
<dbReference type="Proteomes" id="UP000663908">
    <property type="component" value="Chromosome"/>
</dbReference>
<dbReference type="EMBL" id="CP071839">
    <property type="protein sequence ID" value="QTE02983.1"/>
    <property type="molecule type" value="Genomic_DNA"/>
</dbReference>
<name>A0ABX7U1S3_STRCY</name>
<evidence type="ECO:0000313" key="1">
    <source>
        <dbReference type="EMBL" id="QTE02983.1"/>
    </source>
</evidence>
<keyword evidence="2" id="KW-1185">Reference proteome</keyword>
<proteinExistence type="predicted"/>
<protein>
    <submittedName>
        <fullName evidence="1">Uncharacterized protein</fullName>
    </submittedName>
</protein>
<evidence type="ECO:0000313" key="2">
    <source>
        <dbReference type="Proteomes" id="UP000663908"/>
    </source>
</evidence>
<reference evidence="1 2" key="1">
    <citation type="submission" date="2021-03" db="EMBL/GenBank/DDBJ databases">
        <title>Complete genome sequence of Streptomyces cyanogenus S136, producer of anticancer angucycline landomycin A.</title>
        <authorList>
            <person name="Hrab P."/>
            <person name="Ruckert C."/>
            <person name="Busche T."/>
            <person name="Ostash I."/>
            <person name="Kalinowski J."/>
            <person name="Fedorenko V."/>
            <person name="Yushchuk O."/>
            <person name="Ostash B."/>
        </authorList>
    </citation>
    <scope>NUCLEOTIDE SEQUENCE [LARGE SCALE GENOMIC DNA]</scope>
    <source>
        <strain evidence="1 2">S136</strain>
    </source>
</reference>
<organism evidence="1 2">
    <name type="scientific">Streptomyces cyanogenus</name>
    <dbReference type="NCBI Taxonomy" id="80860"/>
    <lineage>
        <taxon>Bacteria</taxon>
        <taxon>Bacillati</taxon>
        <taxon>Actinomycetota</taxon>
        <taxon>Actinomycetes</taxon>
        <taxon>Kitasatosporales</taxon>
        <taxon>Streptomycetaceae</taxon>
        <taxon>Streptomyces</taxon>
    </lineage>
</organism>
<sequence length="70" mass="7291">MNPHRRRGVWSAIAVAATGLVLGVATTALMAAPGAFPRTAPASWKAQSPRCGAPAAKATASMWPYEIWDA</sequence>